<reference evidence="1 2" key="2">
    <citation type="journal article" date="2022" name="Mol. Ecol. Resour.">
        <title>The genomes of chicory, endive, great burdock and yacon provide insights into Asteraceae paleo-polyploidization history and plant inulin production.</title>
        <authorList>
            <person name="Fan W."/>
            <person name="Wang S."/>
            <person name="Wang H."/>
            <person name="Wang A."/>
            <person name="Jiang F."/>
            <person name="Liu H."/>
            <person name="Zhao H."/>
            <person name="Xu D."/>
            <person name="Zhang Y."/>
        </authorList>
    </citation>
    <scope>NUCLEOTIDE SEQUENCE [LARGE SCALE GENOMIC DNA]</scope>
    <source>
        <strain evidence="2">cv. Niubang</strain>
    </source>
</reference>
<protein>
    <submittedName>
        <fullName evidence="1">Uncharacterized protein</fullName>
    </submittedName>
</protein>
<dbReference type="EMBL" id="CM042057">
    <property type="protein sequence ID" value="KAI3692755.1"/>
    <property type="molecule type" value="Genomic_DNA"/>
</dbReference>
<sequence length="239" mass="26578">MASSSRGGKQARNEPSASPPPARNPAPPTPASLGIIFTDASDRARFKNIARQTISTTRFPKHRDLTALGVDKGVFQLLNNIGLARILLLGAETHPRITLEFLSSLRTPSRDTITFRMFNQDRRLSLDQINIAFGFDRDGTLGLDDAYHSDFDPLGFWMLITNERSWEARTAKSSLIRHPCLCIAHKIIVCAIFSRQETGTITSDELYFSLGHDKASLGPYQRPPSHSNKWSRMACASAH</sequence>
<comment type="caution">
    <text evidence="1">The sequence shown here is derived from an EMBL/GenBank/DDBJ whole genome shotgun (WGS) entry which is preliminary data.</text>
</comment>
<keyword evidence="2" id="KW-1185">Reference proteome</keyword>
<dbReference type="Proteomes" id="UP001055879">
    <property type="component" value="Linkage Group LG11"/>
</dbReference>
<organism evidence="1 2">
    <name type="scientific">Arctium lappa</name>
    <name type="common">Greater burdock</name>
    <name type="synonym">Lappa major</name>
    <dbReference type="NCBI Taxonomy" id="4217"/>
    <lineage>
        <taxon>Eukaryota</taxon>
        <taxon>Viridiplantae</taxon>
        <taxon>Streptophyta</taxon>
        <taxon>Embryophyta</taxon>
        <taxon>Tracheophyta</taxon>
        <taxon>Spermatophyta</taxon>
        <taxon>Magnoliopsida</taxon>
        <taxon>eudicotyledons</taxon>
        <taxon>Gunneridae</taxon>
        <taxon>Pentapetalae</taxon>
        <taxon>asterids</taxon>
        <taxon>campanulids</taxon>
        <taxon>Asterales</taxon>
        <taxon>Asteraceae</taxon>
        <taxon>Carduoideae</taxon>
        <taxon>Cardueae</taxon>
        <taxon>Arctiinae</taxon>
        <taxon>Arctium</taxon>
    </lineage>
</organism>
<evidence type="ECO:0000313" key="2">
    <source>
        <dbReference type="Proteomes" id="UP001055879"/>
    </source>
</evidence>
<proteinExistence type="predicted"/>
<gene>
    <name evidence="1" type="ORF">L6452_32577</name>
</gene>
<name>A0ACB8Z9A3_ARCLA</name>
<accession>A0ACB8Z9A3</accession>
<evidence type="ECO:0000313" key="1">
    <source>
        <dbReference type="EMBL" id="KAI3692755.1"/>
    </source>
</evidence>
<reference evidence="2" key="1">
    <citation type="journal article" date="2022" name="Mol. Ecol. Resour.">
        <title>The genomes of chicory, endive, great burdock and yacon provide insights into Asteraceae palaeo-polyploidization history and plant inulin production.</title>
        <authorList>
            <person name="Fan W."/>
            <person name="Wang S."/>
            <person name="Wang H."/>
            <person name="Wang A."/>
            <person name="Jiang F."/>
            <person name="Liu H."/>
            <person name="Zhao H."/>
            <person name="Xu D."/>
            <person name="Zhang Y."/>
        </authorList>
    </citation>
    <scope>NUCLEOTIDE SEQUENCE [LARGE SCALE GENOMIC DNA]</scope>
    <source>
        <strain evidence="2">cv. Niubang</strain>
    </source>
</reference>